<keyword evidence="2" id="KW-0472">Membrane</keyword>
<evidence type="ECO:0000256" key="2">
    <source>
        <dbReference type="SAM" id="Phobius"/>
    </source>
</evidence>
<feature type="non-terminal residue" evidence="3">
    <location>
        <position position="258"/>
    </location>
</feature>
<dbReference type="InParanoid" id="A0A1D2VDT8"/>
<evidence type="ECO:0000256" key="1">
    <source>
        <dbReference type="SAM" id="MobiDB-lite"/>
    </source>
</evidence>
<evidence type="ECO:0000313" key="4">
    <source>
        <dbReference type="Proteomes" id="UP000095038"/>
    </source>
</evidence>
<accession>A0A1D2VDT8</accession>
<organism evidence="3 4">
    <name type="scientific">Ascoidea rubescens DSM 1968</name>
    <dbReference type="NCBI Taxonomy" id="1344418"/>
    <lineage>
        <taxon>Eukaryota</taxon>
        <taxon>Fungi</taxon>
        <taxon>Dikarya</taxon>
        <taxon>Ascomycota</taxon>
        <taxon>Saccharomycotina</taxon>
        <taxon>Saccharomycetes</taxon>
        <taxon>Ascoideaceae</taxon>
        <taxon>Ascoidea</taxon>
    </lineage>
</organism>
<dbReference type="AlphaFoldDB" id="A0A1D2VDT8"/>
<gene>
    <name evidence="3" type="ORF">ASCRUDRAFT_19952</name>
</gene>
<feature type="transmembrane region" description="Helical" evidence="2">
    <location>
        <begin position="236"/>
        <end position="257"/>
    </location>
</feature>
<dbReference type="InterPro" id="IPR028000">
    <property type="entry name" value="Pma1"/>
</dbReference>
<dbReference type="RefSeq" id="XP_020046059.1">
    <property type="nucleotide sequence ID" value="XM_020189612.1"/>
</dbReference>
<dbReference type="OrthoDB" id="4084551at2759"/>
<proteinExistence type="predicted"/>
<feature type="region of interest" description="Disordered" evidence="1">
    <location>
        <begin position="53"/>
        <end position="77"/>
    </location>
</feature>
<reference evidence="4" key="1">
    <citation type="submission" date="2016-05" db="EMBL/GenBank/DDBJ databases">
        <title>Comparative genomics of biotechnologically important yeasts.</title>
        <authorList>
            <consortium name="DOE Joint Genome Institute"/>
            <person name="Riley R."/>
            <person name="Haridas S."/>
            <person name="Wolfe K.H."/>
            <person name="Lopes M.R."/>
            <person name="Hittinger C.T."/>
            <person name="Goker M."/>
            <person name="Salamov A."/>
            <person name="Wisecaver J."/>
            <person name="Long T.M."/>
            <person name="Aerts A.L."/>
            <person name="Barry K."/>
            <person name="Choi C."/>
            <person name="Clum A."/>
            <person name="Coughlan A.Y."/>
            <person name="Deshpande S."/>
            <person name="Douglass A.P."/>
            <person name="Hanson S.J."/>
            <person name="Klenk H.-P."/>
            <person name="Labutti K."/>
            <person name="Lapidus A."/>
            <person name="Lindquist E."/>
            <person name="Lipzen A."/>
            <person name="Meier-Kolthoff J.P."/>
            <person name="Ohm R.A."/>
            <person name="Otillar R.P."/>
            <person name="Pangilinan J."/>
            <person name="Peng Y."/>
            <person name="Rokas A."/>
            <person name="Rosa C.A."/>
            <person name="Scheuner C."/>
            <person name="Sibirny A.A."/>
            <person name="Slot J.C."/>
            <person name="Stielow J.B."/>
            <person name="Sun H."/>
            <person name="Kurtzman C.P."/>
            <person name="Blackwell M."/>
            <person name="Grigoriev I.V."/>
            <person name="Jeffries T.W."/>
        </authorList>
    </citation>
    <scope>NUCLEOTIDE SEQUENCE [LARGE SCALE GENOMIC DNA]</scope>
    <source>
        <strain evidence="4">DSM 1968</strain>
    </source>
</reference>
<dbReference type="Pfam" id="PF14610">
    <property type="entry name" value="Psg1"/>
    <property type="match status" value="1"/>
</dbReference>
<name>A0A1D2VDT8_9ASCO</name>
<dbReference type="Proteomes" id="UP000095038">
    <property type="component" value="Unassembled WGS sequence"/>
</dbReference>
<evidence type="ECO:0000313" key="3">
    <source>
        <dbReference type="EMBL" id="ODV59752.1"/>
    </source>
</evidence>
<protein>
    <submittedName>
        <fullName evidence="3">Uncharacterized protein</fullName>
    </submittedName>
</protein>
<keyword evidence="2" id="KW-0812">Transmembrane</keyword>
<keyword evidence="2" id="KW-1133">Transmembrane helix</keyword>
<feature type="non-terminal residue" evidence="3">
    <location>
        <position position="1"/>
    </location>
</feature>
<sequence>NQQVLENKVWTSNNERITPTIIDGVTISASPVTNSLTPWISLDSTGIPYKITPTTDDDGETVSASPTPTESDYPDPTGVPPVLRCFGDRVASEFDSTPGYPFCTARNGTELLVGETYWITWDPTYWGSTEITKVRLSINIISRGNNDEEVFMSDYINNNNGYYPLAVESSFEGYGFLLLTPLTTSTTEAEHVGTVSGPVVRFITSKSQAATTISRLPSDNGLENSSSSGNKNLAKIIAPSVIIPFIIIVGGFVVFYIW</sequence>
<dbReference type="EMBL" id="KV454484">
    <property type="protein sequence ID" value="ODV59752.1"/>
    <property type="molecule type" value="Genomic_DNA"/>
</dbReference>
<keyword evidence="4" id="KW-1185">Reference proteome</keyword>
<dbReference type="GeneID" id="30963248"/>